<dbReference type="Proteomes" id="UP001365542">
    <property type="component" value="Unassembled WGS sequence"/>
</dbReference>
<keyword evidence="4" id="KW-1185">Reference proteome</keyword>
<evidence type="ECO:0000256" key="2">
    <source>
        <dbReference type="SAM" id="SignalP"/>
    </source>
</evidence>
<evidence type="ECO:0000313" key="3">
    <source>
        <dbReference type="EMBL" id="KAK6540144.1"/>
    </source>
</evidence>
<comment type="caution">
    <text evidence="3">The sequence shown here is derived from an EMBL/GenBank/DDBJ whole genome shotgun (WGS) entry which is preliminary data.</text>
</comment>
<feature type="region of interest" description="Disordered" evidence="1">
    <location>
        <begin position="61"/>
        <end position="101"/>
    </location>
</feature>
<feature type="region of interest" description="Disordered" evidence="1">
    <location>
        <begin position="270"/>
        <end position="311"/>
    </location>
</feature>
<gene>
    <name evidence="3" type="ORF">TWF694_008965</name>
</gene>
<proteinExistence type="predicted"/>
<name>A0AAV9XDG0_9PEZI</name>
<feature type="compositionally biased region" description="Low complexity" evidence="1">
    <location>
        <begin position="444"/>
        <end position="522"/>
    </location>
</feature>
<dbReference type="AlphaFoldDB" id="A0AAV9XDG0"/>
<evidence type="ECO:0000313" key="4">
    <source>
        <dbReference type="Proteomes" id="UP001365542"/>
    </source>
</evidence>
<feature type="chain" id="PRO_5043575384" evidence="2">
    <location>
        <begin position="22"/>
        <end position="534"/>
    </location>
</feature>
<keyword evidence="2" id="KW-0732">Signal</keyword>
<feature type="region of interest" description="Disordered" evidence="1">
    <location>
        <begin position="355"/>
        <end position="381"/>
    </location>
</feature>
<accession>A0AAV9XDG0</accession>
<feature type="compositionally biased region" description="Low complexity" evidence="1">
    <location>
        <begin position="273"/>
        <end position="311"/>
    </location>
</feature>
<sequence>MKVSVVYAALFAGAAIDGVAARYYAPPNHGKSCSVTTVTSVSTSTSIIRKTFRSVKTLCSSSTSSTSTAKSSTSTTSKSSSSTVVSTTSTSSTGTTSTSVPSGCVKVSAAIVGATQSCDKIGCFVVPGTTKNYYSCSHQPTPTGKTTAITSNPLTSTKPIPLGCSIASEGAAIVTTTTCDDIGCMAFPSTSYTTWFSCTGTASVQSQPSSTTSSTTSSPVPPITTTIPSGCSAVSIVVEGGYNTCDSIGCWVVLGTPHTYYSCTGTASVPNQTTPSSSKATQTPSTTQSTTPGTSISTTSSPVVSTPPATTPIPSGCSAVSVVAEGGSTTCDSIGCRVILGPTHTYYSCTGTATVETASSSTPPPESTTTMPPGTTSNPLTSITQVPSGCSKVSVMIDGGYTTCDTIGCRVVLGQPHTYYSCTGTATMPTDSSGTPLPSSTPAQSTGSTQSTNTPSTTQSTTPGTGTSSVPGSTNSSQSTGTPSTTQSTTPGTGTSSTPAPTTTTEPATSEPSPSSEATPTTDDGGYYRRHRRF</sequence>
<feature type="compositionally biased region" description="Polar residues" evidence="1">
    <location>
        <begin position="427"/>
        <end position="443"/>
    </location>
</feature>
<dbReference type="EMBL" id="JAVHJO010000005">
    <property type="protein sequence ID" value="KAK6540144.1"/>
    <property type="molecule type" value="Genomic_DNA"/>
</dbReference>
<feature type="region of interest" description="Disordered" evidence="1">
    <location>
        <begin position="427"/>
        <end position="534"/>
    </location>
</feature>
<evidence type="ECO:0000256" key="1">
    <source>
        <dbReference type="SAM" id="MobiDB-lite"/>
    </source>
</evidence>
<reference evidence="3 4" key="1">
    <citation type="submission" date="2019-10" db="EMBL/GenBank/DDBJ databases">
        <authorList>
            <person name="Palmer J.M."/>
        </authorList>
    </citation>
    <scope>NUCLEOTIDE SEQUENCE [LARGE SCALE GENOMIC DNA]</scope>
    <source>
        <strain evidence="3 4">TWF694</strain>
    </source>
</reference>
<protein>
    <submittedName>
        <fullName evidence="3">Uncharacterized protein</fullName>
    </submittedName>
</protein>
<feature type="compositionally biased region" description="Low complexity" evidence="1">
    <location>
        <begin position="355"/>
        <end position="377"/>
    </location>
</feature>
<feature type="signal peptide" evidence="2">
    <location>
        <begin position="1"/>
        <end position="21"/>
    </location>
</feature>
<organism evidence="3 4">
    <name type="scientific">Orbilia ellipsospora</name>
    <dbReference type="NCBI Taxonomy" id="2528407"/>
    <lineage>
        <taxon>Eukaryota</taxon>
        <taxon>Fungi</taxon>
        <taxon>Dikarya</taxon>
        <taxon>Ascomycota</taxon>
        <taxon>Pezizomycotina</taxon>
        <taxon>Orbiliomycetes</taxon>
        <taxon>Orbiliales</taxon>
        <taxon>Orbiliaceae</taxon>
        <taxon>Orbilia</taxon>
    </lineage>
</organism>